<dbReference type="RefSeq" id="WP_145061611.1">
    <property type="nucleotide sequence ID" value="NZ_CP036263.1"/>
</dbReference>
<evidence type="ECO:0000256" key="1">
    <source>
        <dbReference type="ARBA" id="ARBA00004127"/>
    </source>
</evidence>
<dbReference type="InterPro" id="IPR001750">
    <property type="entry name" value="ND/Mrp_TM"/>
</dbReference>
<reference evidence="9 10" key="1">
    <citation type="submission" date="2019-02" db="EMBL/GenBank/DDBJ databases">
        <title>Deep-cultivation of Planctomycetes and their phenomic and genomic characterization uncovers novel biology.</title>
        <authorList>
            <person name="Wiegand S."/>
            <person name="Jogler M."/>
            <person name="Boedeker C."/>
            <person name="Pinto D."/>
            <person name="Vollmers J."/>
            <person name="Rivas-Marin E."/>
            <person name="Kohn T."/>
            <person name="Peeters S.H."/>
            <person name="Heuer A."/>
            <person name="Rast P."/>
            <person name="Oberbeckmann S."/>
            <person name="Bunk B."/>
            <person name="Jeske O."/>
            <person name="Meyerdierks A."/>
            <person name="Storesund J.E."/>
            <person name="Kallscheuer N."/>
            <person name="Luecker S."/>
            <person name="Lage O.M."/>
            <person name="Pohl T."/>
            <person name="Merkel B.J."/>
            <person name="Hornburger P."/>
            <person name="Mueller R.-W."/>
            <person name="Bruemmer F."/>
            <person name="Labrenz M."/>
            <person name="Spormann A.M."/>
            <person name="Op den Camp H."/>
            <person name="Overmann J."/>
            <person name="Amann R."/>
            <person name="Jetten M.S.M."/>
            <person name="Mascher T."/>
            <person name="Medema M.H."/>
            <person name="Devos D.P."/>
            <person name="Kaster A.-K."/>
            <person name="Ovreas L."/>
            <person name="Rohde M."/>
            <person name="Galperin M.Y."/>
            <person name="Jogler C."/>
        </authorList>
    </citation>
    <scope>NUCLEOTIDE SEQUENCE [LARGE SCALE GENOMIC DNA]</scope>
    <source>
        <strain evidence="9 10">HG15A2</strain>
    </source>
</reference>
<dbReference type="PRINTS" id="PR01434">
    <property type="entry name" value="NADHDHGNASE5"/>
</dbReference>
<evidence type="ECO:0000256" key="2">
    <source>
        <dbReference type="ARBA" id="ARBA00022692"/>
    </source>
</evidence>
<dbReference type="PANTHER" id="PTHR42829">
    <property type="entry name" value="NADH-UBIQUINONE OXIDOREDUCTASE CHAIN 5"/>
    <property type="match status" value="1"/>
</dbReference>
<dbReference type="GO" id="GO:0042773">
    <property type="term" value="P:ATP synthesis coupled electron transport"/>
    <property type="evidence" value="ECO:0007669"/>
    <property type="project" value="InterPro"/>
</dbReference>
<dbReference type="AlphaFoldDB" id="A0A517MZL0"/>
<dbReference type="InterPro" id="IPR003945">
    <property type="entry name" value="NU5C-like"/>
</dbReference>
<feature type="transmembrane region" description="Helical" evidence="6">
    <location>
        <begin position="96"/>
        <end position="114"/>
    </location>
</feature>
<dbReference type="Pfam" id="PF00662">
    <property type="entry name" value="Proton_antipo_N"/>
    <property type="match status" value="1"/>
</dbReference>
<dbReference type="GO" id="GO:0012505">
    <property type="term" value="C:endomembrane system"/>
    <property type="evidence" value="ECO:0007669"/>
    <property type="project" value="UniProtKB-SubCell"/>
</dbReference>
<dbReference type="Proteomes" id="UP000319852">
    <property type="component" value="Chromosome"/>
</dbReference>
<keyword evidence="9" id="KW-0560">Oxidoreductase</keyword>
<feature type="transmembrane region" description="Helical" evidence="6">
    <location>
        <begin position="43"/>
        <end position="64"/>
    </location>
</feature>
<accession>A0A517MZL0</accession>
<sequence length="464" mass="50566">MEVTWEIFVLGLVVIASPLALVAVLGTTALIGKPLSESKTQNWTYATTIIGLIAALAILAMMLADDKRYIPIELGNWVAIPDQHFHFSLKFVFDRLSVPFVILSYVLCGTIGAFTSRYLHREPGYLRFYVCYSFFVLGMIVSSLAGTIEVLFLGWELVGLSSALLVAFFHDRKSPVRNGLRVWSVYRVSDAAFLVAAVALHHLTGGGDFGGLMGIGSWPDGIATLTSEQAMFVGLLLLVAAAGKSALVPFSGWLPRAMEGPTPSSAIFYGALSVHLGAFLLLRISPILELSLILSVTVVAIGLVTAIFASVAARVQTDIKSALAYASLTQVGIIVAEIGLGLRYIALIHIIGHACLRTLQLLRAPTLLHDYQVLENAIGQQDATPTAAGGHWTPTWLRERVYRFASERGHLDSLIDSYVVYPIRRVLLQCDAWERAWTDFLSGTQSRESDAVPVHDDVVEELRL</sequence>
<comment type="subcellular location">
    <subcellularLocation>
        <location evidence="1">Endomembrane system</location>
        <topology evidence="1">Multi-pass membrane protein</topology>
    </subcellularLocation>
    <subcellularLocation>
        <location evidence="5">Membrane</location>
        <topology evidence="5">Multi-pass membrane protein</topology>
    </subcellularLocation>
</comment>
<feature type="transmembrane region" description="Helical" evidence="6">
    <location>
        <begin position="323"/>
        <end position="346"/>
    </location>
</feature>
<evidence type="ECO:0000313" key="9">
    <source>
        <dbReference type="EMBL" id="QDT00238.1"/>
    </source>
</evidence>
<proteinExistence type="predicted"/>
<protein>
    <submittedName>
        <fullName evidence="9">NADH-quinone oxidoreductase subunit L</fullName>
        <ecNumber evidence="9">1.6.5.11</ecNumber>
    </submittedName>
</protein>
<dbReference type="GO" id="GO:0015990">
    <property type="term" value="P:electron transport coupled proton transport"/>
    <property type="evidence" value="ECO:0007669"/>
    <property type="project" value="TreeGrafter"/>
</dbReference>
<dbReference type="EC" id="1.6.5.11" evidence="9"/>
<dbReference type="EMBL" id="CP036263">
    <property type="protein sequence ID" value="QDT00238.1"/>
    <property type="molecule type" value="Genomic_DNA"/>
</dbReference>
<dbReference type="OrthoDB" id="9807568at2"/>
<dbReference type="GO" id="GO:0003954">
    <property type="term" value="F:NADH dehydrogenase activity"/>
    <property type="evidence" value="ECO:0007669"/>
    <property type="project" value="TreeGrafter"/>
</dbReference>
<name>A0A517MZL0_9BACT</name>
<feature type="transmembrane region" description="Helical" evidence="6">
    <location>
        <begin position="230"/>
        <end position="254"/>
    </location>
</feature>
<feature type="transmembrane region" description="Helical" evidence="6">
    <location>
        <begin position="290"/>
        <end position="311"/>
    </location>
</feature>
<feature type="transmembrane region" description="Helical" evidence="6">
    <location>
        <begin position="6"/>
        <end position="31"/>
    </location>
</feature>
<feature type="domain" description="NADH:quinone oxidoreductase/Mrp antiporter transmembrane" evidence="7">
    <location>
        <begin position="150"/>
        <end position="367"/>
    </location>
</feature>
<evidence type="ECO:0000259" key="8">
    <source>
        <dbReference type="Pfam" id="PF00662"/>
    </source>
</evidence>
<dbReference type="GO" id="GO:0016020">
    <property type="term" value="C:membrane"/>
    <property type="evidence" value="ECO:0007669"/>
    <property type="project" value="UniProtKB-SubCell"/>
</dbReference>
<feature type="transmembrane region" description="Helical" evidence="6">
    <location>
        <begin position="191"/>
        <end position="218"/>
    </location>
</feature>
<evidence type="ECO:0000313" key="10">
    <source>
        <dbReference type="Proteomes" id="UP000319852"/>
    </source>
</evidence>
<feature type="domain" description="NADH-Ubiquinone oxidoreductase (complex I) chain 5 N-terminal" evidence="8">
    <location>
        <begin position="82"/>
        <end position="129"/>
    </location>
</feature>
<feature type="transmembrane region" description="Helical" evidence="6">
    <location>
        <begin position="152"/>
        <end position="170"/>
    </location>
</feature>
<evidence type="ECO:0000256" key="3">
    <source>
        <dbReference type="ARBA" id="ARBA00022989"/>
    </source>
</evidence>
<gene>
    <name evidence="9" type="primary">nuoL_2</name>
    <name evidence="9" type="ORF">HG15A2_35740</name>
</gene>
<organism evidence="9 10">
    <name type="scientific">Adhaeretor mobilis</name>
    <dbReference type="NCBI Taxonomy" id="1930276"/>
    <lineage>
        <taxon>Bacteria</taxon>
        <taxon>Pseudomonadati</taxon>
        <taxon>Planctomycetota</taxon>
        <taxon>Planctomycetia</taxon>
        <taxon>Pirellulales</taxon>
        <taxon>Lacipirellulaceae</taxon>
        <taxon>Adhaeretor</taxon>
    </lineage>
</organism>
<evidence type="ECO:0000256" key="5">
    <source>
        <dbReference type="RuleBase" id="RU000320"/>
    </source>
</evidence>
<dbReference type="Pfam" id="PF00361">
    <property type="entry name" value="Proton_antipo_M"/>
    <property type="match status" value="1"/>
</dbReference>
<evidence type="ECO:0000259" key="7">
    <source>
        <dbReference type="Pfam" id="PF00361"/>
    </source>
</evidence>
<evidence type="ECO:0000256" key="6">
    <source>
        <dbReference type="SAM" id="Phobius"/>
    </source>
</evidence>
<dbReference type="KEGG" id="amob:HG15A2_35740"/>
<keyword evidence="3 6" id="KW-1133">Transmembrane helix</keyword>
<keyword evidence="4 6" id="KW-0472">Membrane</keyword>
<feature type="transmembrane region" description="Helical" evidence="6">
    <location>
        <begin position="126"/>
        <end position="146"/>
    </location>
</feature>
<feature type="transmembrane region" description="Helical" evidence="6">
    <location>
        <begin position="266"/>
        <end position="284"/>
    </location>
</feature>
<dbReference type="InterPro" id="IPR001516">
    <property type="entry name" value="Proton_antipo_N"/>
</dbReference>
<keyword evidence="2 5" id="KW-0812">Transmembrane</keyword>
<dbReference type="PANTHER" id="PTHR42829:SF2">
    <property type="entry name" value="NADH-UBIQUINONE OXIDOREDUCTASE CHAIN 5"/>
    <property type="match status" value="1"/>
</dbReference>
<evidence type="ECO:0000256" key="4">
    <source>
        <dbReference type="ARBA" id="ARBA00023136"/>
    </source>
</evidence>
<keyword evidence="10" id="KW-1185">Reference proteome</keyword>
<dbReference type="GO" id="GO:0008137">
    <property type="term" value="F:NADH dehydrogenase (ubiquinone) activity"/>
    <property type="evidence" value="ECO:0007669"/>
    <property type="project" value="InterPro"/>
</dbReference>